<dbReference type="EMBL" id="CM042037">
    <property type="protein sequence ID" value="KAI3741153.1"/>
    <property type="molecule type" value="Genomic_DNA"/>
</dbReference>
<evidence type="ECO:0000313" key="1">
    <source>
        <dbReference type="EMBL" id="KAI3741153.1"/>
    </source>
</evidence>
<proteinExistence type="predicted"/>
<sequence>MRRSFKDSLKVLEADIQHANTLASELQREYDGACVQMRMSYSAAAQFLLFFVQWSDCHLAGALGLLRILIYKVYVDGTTTMSTHERKASIREFYGIIYPSLMQLQSGVTNSEDRKQKKICDERYSKQDVEDDGGAAAADDVDDDESRRSDVDIESEEECGICMEANDKLVLPKCTHAMCSNCYNDWRTRSLSCPFCRVSLKNTDPAELWVYVNRKEVMDMAAITWGNLKRLFMYIEKLPLVAPNSPFDAYDSHLR</sequence>
<accession>A0ACB9D427</accession>
<dbReference type="Proteomes" id="UP001056120">
    <property type="component" value="Linkage Group LG20"/>
</dbReference>
<name>A0ACB9D427_9ASTR</name>
<organism evidence="1 2">
    <name type="scientific">Smallanthus sonchifolius</name>
    <dbReference type="NCBI Taxonomy" id="185202"/>
    <lineage>
        <taxon>Eukaryota</taxon>
        <taxon>Viridiplantae</taxon>
        <taxon>Streptophyta</taxon>
        <taxon>Embryophyta</taxon>
        <taxon>Tracheophyta</taxon>
        <taxon>Spermatophyta</taxon>
        <taxon>Magnoliopsida</taxon>
        <taxon>eudicotyledons</taxon>
        <taxon>Gunneridae</taxon>
        <taxon>Pentapetalae</taxon>
        <taxon>asterids</taxon>
        <taxon>campanulids</taxon>
        <taxon>Asterales</taxon>
        <taxon>Asteraceae</taxon>
        <taxon>Asteroideae</taxon>
        <taxon>Heliantheae alliance</taxon>
        <taxon>Millerieae</taxon>
        <taxon>Smallanthus</taxon>
    </lineage>
</organism>
<protein>
    <submittedName>
        <fullName evidence="1">Uncharacterized protein</fullName>
    </submittedName>
</protein>
<gene>
    <name evidence="1" type="ORF">L1987_58820</name>
</gene>
<reference evidence="2" key="1">
    <citation type="journal article" date="2022" name="Mol. Ecol. Resour.">
        <title>The genomes of chicory, endive, great burdock and yacon provide insights into Asteraceae palaeo-polyploidization history and plant inulin production.</title>
        <authorList>
            <person name="Fan W."/>
            <person name="Wang S."/>
            <person name="Wang H."/>
            <person name="Wang A."/>
            <person name="Jiang F."/>
            <person name="Liu H."/>
            <person name="Zhao H."/>
            <person name="Xu D."/>
            <person name="Zhang Y."/>
        </authorList>
    </citation>
    <scope>NUCLEOTIDE SEQUENCE [LARGE SCALE GENOMIC DNA]</scope>
    <source>
        <strain evidence="2">cv. Yunnan</strain>
    </source>
</reference>
<reference evidence="1 2" key="2">
    <citation type="journal article" date="2022" name="Mol. Ecol. Resour.">
        <title>The genomes of chicory, endive, great burdock and yacon provide insights into Asteraceae paleo-polyploidization history and plant inulin production.</title>
        <authorList>
            <person name="Fan W."/>
            <person name="Wang S."/>
            <person name="Wang H."/>
            <person name="Wang A."/>
            <person name="Jiang F."/>
            <person name="Liu H."/>
            <person name="Zhao H."/>
            <person name="Xu D."/>
            <person name="Zhang Y."/>
        </authorList>
    </citation>
    <scope>NUCLEOTIDE SEQUENCE [LARGE SCALE GENOMIC DNA]</scope>
    <source>
        <strain evidence="2">cv. Yunnan</strain>
        <tissue evidence="1">Leaves</tissue>
    </source>
</reference>
<comment type="caution">
    <text evidence="1">The sequence shown here is derived from an EMBL/GenBank/DDBJ whole genome shotgun (WGS) entry which is preliminary data.</text>
</comment>
<keyword evidence="2" id="KW-1185">Reference proteome</keyword>
<evidence type="ECO:0000313" key="2">
    <source>
        <dbReference type="Proteomes" id="UP001056120"/>
    </source>
</evidence>